<dbReference type="PANTHER" id="PTHR11079:SF161">
    <property type="entry name" value="CMP_DCMP-TYPE DEAMINASE DOMAIN-CONTAINING PROTEIN"/>
    <property type="match status" value="1"/>
</dbReference>
<accession>A0ABS5TQU9</accession>
<protein>
    <submittedName>
        <fullName evidence="2">Nucleoside deaminase</fullName>
    </submittedName>
</protein>
<feature type="domain" description="CMP/dCMP-type deaminase" evidence="1">
    <location>
        <begin position="2"/>
        <end position="115"/>
    </location>
</feature>
<keyword evidence="3" id="KW-1185">Reference proteome</keyword>
<dbReference type="CDD" id="cd01285">
    <property type="entry name" value="nucleoside_deaminase"/>
    <property type="match status" value="1"/>
</dbReference>
<name>A0ABS5TQU9_9ACTN</name>
<dbReference type="InterPro" id="IPR002125">
    <property type="entry name" value="CMP_dCMP_dom"/>
</dbReference>
<reference evidence="2 3" key="1">
    <citation type="submission" date="2021-05" db="EMBL/GenBank/DDBJ databases">
        <title>Kineosporia and Streptomyces sp. nov. two new marine actinobacteria isolated from Coral.</title>
        <authorList>
            <person name="Buangrab K."/>
            <person name="Sutthacheep M."/>
            <person name="Yeemin T."/>
            <person name="Harunari E."/>
            <person name="Igarashi Y."/>
            <person name="Kanchanasin P."/>
            <person name="Tanasupawat S."/>
            <person name="Phongsopitanun W."/>
        </authorList>
    </citation>
    <scope>NUCLEOTIDE SEQUENCE [LARGE SCALE GENOMIC DNA]</scope>
    <source>
        <strain evidence="2 3">J2-2</strain>
    </source>
</reference>
<dbReference type="PANTHER" id="PTHR11079">
    <property type="entry name" value="CYTOSINE DEAMINASE FAMILY MEMBER"/>
    <property type="match status" value="1"/>
</dbReference>
<proteinExistence type="predicted"/>
<dbReference type="Gene3D" id="3.40.140.10">
    <property type="entry name" value="Cytidine Deaminase, domain 2"/>
    <property type="match status" value="1"/>
</dbReference>
<dbReference type="RefSeq" id="WP_214159233.1">
    <property type="nucleotide sequence ID" value="NZ_JAHBAY010000013.1"/>
</dbReference>
<dbReference type="SUPFAM" id="SSF53927">
    <property type="entry name" value="Cytidine deaminase-like"/>
    <property type="match status" value="1"/>
</dbReference>
<evidence type="ECO:0000259" key="1">
    <source>
        <dbReference type="PROSITE" id="PS51747"/>
    </source>
</evidence>
<dbReference type="EMBL" id="JAHBAY010000013">
    <property type="protein sequence ID" value="MBT0772693.1"/>
    <property type="molecule type" value="Genomic_DNA"/>
</dbReference>
<evidence type="ECO:0000313" key="2">
    <source>
        <dbReference type="EMBL" id="MBT0772693.1"/>
    </source>
</evidence>
<dbReference type="Pfam" id="PF00383">
    <property type="entry name" value="dCMP_cyt_deam_1"/>
    <property type="match status" value="1"/>
</dbReference>
<dbReference type="InterPro" id="IPR016193">
    <property type="entry name" value="Cytidine_deaminase-like"/>
</dbReference>
<dbReference type="PROSITE" id="PS51747">
    <property type="entry name" value="CYT_DCMP_DEAMINASES_2"/>
    <property type="match status" value="1"/>
</dbReference>
<gene>
    <name evidence="2" type="ORF">KIH74_27360</name>
</gene>
<organism evidence="2 3">
    <name type="scientific">Kineosporia corallincola</name>
    <dbReference type="NCBI Taxonomy" id="2835133"/>
    <lineage>
        <taxon>Bacteria</taxon>
        <taxon>Bacillati</taxon>
        <taxon>Actinomycetota</taxon>
        <taxon>Actinomycetes</taxon>
        <taxon>Kineosporiales</taxon>
        <taxon>Kineosporiaceae</taxon>
        <taxon>Kineosporia</taxon>
    </lineage>
</organism>
<dbReference type="Proteomes" id="UP001197247">
    <property type="component" value="Unassembled WGS sequence"/>
</dbReference>
<comment type="caution">
    <text evidence="2">The sequence shown here is derived from an EMBL/GenBank/DDBJ whole genome shotgun (WGS) entry which is preliminary data.</text>
</comment>
<evidence type="ECO:0000313" key="3">
    <source>
        <dbReference type="Proteomes" id="UP001197247"/>
    </source>
</evidence>
<sequence length="156" mass="16991">MAGEREWLDQAVALAAQNVSDGGGPFGALVVHKNELVATGTNQVTPTLDPTAHAEVVAIRAACRELGTFKLDGCLLVSSCEPCPMCFASAMWARVDRIVYAADRNDAADAGFDDRAFYEVFQNEPAQWPLTLEQVPVKQATLPFEQWNGKADRTDY</sequence>